<dbReference type="GO" id="GO:0005524">
    <property type="term" value="F:ATP binding"/>
    <property type="evidence" value="ECO:0007669"/>
    <property type="project" value="InterPro"/>
</dbReference>
<evidence type="ECO:0000259" key="1">
    <source>
        <dbReference type="Pfam" id="PF00004"/>
    </source>
</evidence>
<dbReference type="InterPro" id="IPR027417">
    <property type="entry name" value="P-loop_NTPase"/>
</dbReference>
<accession>A0A6C0B1Y2</accession>
<dbReference type="GO" id="GO:0016887">
    <property type="term" value="F:ATP hydrolysis activity"/>
    <property type="evidence" value="ECO:0007669"/>
    <property type="project" value="InterPro"/>
</dbReference>
<dbReference type="AlphaFoldDB" id="A0A6C0B1Y2"/>
<dbReference type="EMBL" id="MN739050">
    <property type="protein sequence ID" value="QHS86040.1"/>
    <property type="molecule type" value="Genomic_DNA"/>
</dbReference>
<sequence length="334" mass="38482">MEVPSFMIIFGFLNYYSSFVVDLCLLGLKQYNIHRFSIPYDKELIKPIMKRLEKECVCSDTALSKGFKKTMSGWVWSSKVIGRIWHDMYGDTRITLLTTNAYFEYLVQPLEDSFEVYKPSKQPEISEEPKNAASKIYIFSRYGSYKEFSYSRVLFNVTTLEPILDQGKVVSDVVRVFRKKRQCNVFIEGPPCSGKSSVGYLIAKELNGAFCNTFNPTEPGDSLSSAISRMQDWLRDDDIPIIILVDEVDTMLKKIHTNDVKLNNDTPTLIYDKPTWSKFMDNMRFYKNIIIIFTSNTSKSEIDKLDASYLRPGRIDICHVLDSPVYKEDGTFLG</sequence>
<dbReference type="SUPFAM" id="SSF52540">
    <property type="entry name" value="P-loop containing nucleoside triphosphate hydrolases"/>
    <property type="match status" value="1"/>
</dbReference>
<dbReference type="InterPro" id="IPR003959">
    <property type="entry name" value="ATPase_AAA_core"/>
</dbReference>
<dbReference type="Gene3D" id="3.40.50.300">
    <property type="entry name" value="P-loop containing nucleotide triphosphate hydrolases"/>
    <property type="match status" value="1"/>
</dbReference>
<name>A0A6C0B1Y2_9ZZZZ</name>
<reference evidence="2" key="1">
    <citation type="journal article" date="2020" name="Nature">
        <title>Giant virus diversity and host interactions through global metagenomics.</title>
        <authorList>
            <person name="Schulz F."/>
            <person name="Roux S."/>
            <person name="Paez-Espino D."/>
            <person name="Jungbluth S."/>
            <person name="Walsh D.A."/>
            <person name="Denef V.J."/>
            <person name="McMahon K.D."/>
            <person name="Konstantinidis K.T."/>
            <person name="Eloe-Fadrosh E.A."/>
            <person name="Kyrpides N.C."/>
            <person name="Woyke T."/>
        </authorList>
    </citation>
    <scope>NUCLEOTIDE SEQUENCE</scope>
    <source>
        <strain evidence="2">GVMAG-M-3300009185-7</strain>
    </source>
</reference>
<proteinExistence type="predicted"/>
<organism evidence="2">
    <name type="scientific">viral metagenome</name>
    <dbReference type="NCBI Taxonomy" id="1070528"/>
    <lineage>
        <taxon>unclassified sequences</taxon>
        <taxon>metagenomes</taxon>
        <taxon>organismal metagenomes</taxon>
    </lineage>
</organism>
<dbReference type="Pfam" id="PF00004">
    <property type="entry name" value="AAA"/>
    <property type="match status" value="1"/>
</dbReference>
<protein>
    <recommendedName>
        <fullName evidence="1">ATPase AAA-type core domain-containing protein</fullName>
    </recommendedName>
</protein>
<evidence type="ECO:0000313" key="2">
    <source>
        <dbReference type="EMBL" id="QHS86040.1"/>
    </source>
</evidence>
<feature type="domain" description="ATPase AAA-type core" evidence="1">
    <location>
        <begin position="187"/>
        <end position="317"/>
    </location>
</feature>